<keyword evidence="9" id="KW-1185">Reference proteome</keyword>
<dbReference type="InterPro" id="IPR040026">
    <property type="entry name" value="FliD"/>
</dbReference>
<keyword evidence="8" id="KW-0282">Flagellum</keyword>
<dbReference type="Proteomes" id="UP001321825">
    <property type="component" value="Chromosome"/>
</dbReference>
<evidence type="ECO:0000256" key="1">
    <source>
        <dbReference type="ARBA" id="ARBA00009764"/>
    </source>
</evidence>
<dbReference type="AlphaFoldDB" id="A0AAU9CIH4"/>
<dbReference type="RefSeq" id="WP_317706332.1">
    <property type="nucleotide sequence ID" value="NZ_AP024714.1"/>
</dbReference>
<organism evidence="8 9">
    <name type="scientific">Methylomarinovum caldicuralii</name>
    <dbReference type="NCBI Taxonomy" id="438856"/>
    <lineage>
        <taxon>Bacteria</taxon>
        <taxon>Pseudomonadati</taxon>
        <taxon>Pseudomonadota</taxon>
        <taxon>Gammaproteobacteria</taxon>
        <taxon>Methylococcales</taxon>
        <taxon>Methylothermaceae</taxon>
        <taxon>Methylomarinovum</taxon>
    </lineage>
</organism>
<feature type="coiled-coil region" evidence="5">
    <location>
        <begin position="620"/>
        <end position="647"/>
    </location>
</feature>
<name>A0AAU9CIH4_9GAMM</name>
<dbReference type="Pfam" id="PF07195">
    <property type="entry name" value="FliD_C"/>
    <property type="match status" value="2"/>
</dbReference>
<keyword evidence="5" id="KW-0964">Secreted</keyword>
<evidence type="ECO:0000256" key="4">
    <source>
        <dbReference type="ARBA" id="ARBA00023143"/>
    </source>
</evidence>
<gene>
    <name evidence="8" type="ORF">MIT9_P0984</name>
</gene>
<dbReference type="GO" id="GO:0007155">
    <property type="term" value="P:cell adhesion"/>
    <property type="evidence" value="ECO:0007669"/>
    <property type="project" value="InterPro"/>
</dbReference>
<dbReference type="InterPro" id="IPR010810">
    <property type="entry name" value="Flagellin_hook_IN_motif"/>
</dbReference>
<feature type="domain" description="Flagellar hook-associated protein 2 C-terminal" evidence="7">
    <location>
        <begin position="595"/>
        <end position="663"/>
    </location>
</feature>
<evidence type="ECO:0000256" key="5">
    <source>
        <dbReference type="RuleBase" id="RU362066"/>
    </source>
</evidence>
<evidence type="ECO:0000259" key="6">
    <source>
        <dbReference type="Pfam" id="PF02465"/>
    </source>
</evidence>
<dbReference type="GO" id="GO:0009424">
    <property type="term" value="C:bacterial-type flagellum hook"/>
    <property type="evidence" value="ECO:0007669"/>
    <property type="project" value="UniProtKB-UniRule"/>
</dbReference>
<comment type="similarity">
    <text evidence="1 5">Belongs to the FliD family.</text>
</comment>
<evidence type="ECO:0000256" key="3">
    <source>
        <dbReference type="ARBA" id="ARBA00023054"/>
    </source>
</evidence>
<dbReference type="KEGG" id="mcau:MIT9_P0984"/>
<feature type="domain" description="Flagellar hook-associated protein 2 C-terminal" evidence="7">
    <location>
        <begin position="240"/>
        <end position="398"/>
    </location>
</feature>
<dbReference type="Pfam" id="PF07196">
    <property type="entry name" value="Flagellin_IN"/>
    <property type="match status" value="1"/>
</dbReference>
<proteinExistence type="inferred from homology"/>
<keyword evidence="8" id="KW-0969">Cilium</keyword>
<dbReference type="PANTHER" id="PTHR30288:SF0">
    <property type="entry name" value="FLAGELLAR HOOK-ASSOCIATED PROTEIN 2"/>
    <property type="match status" value="1"/>
</dbReference>
<keyword evidence="8" id="KW-0966">Cell projection</keyword>
<dbReference type="GO" id="GO:0009421">
    <property type="term" value="C:bacterial-type flagellum filament cap"/>
    <property type="evidence" value="ECO:0007669"/>
    <property type="project" value="InterPro"/>
</dbReference>
<comment type="subcellular location">
    <subcellularLocation>
        <location evidence="5">Secreted</location>
    </subcellularLocation>
    <subcellularLocation>
        <location evidence="5">Bacterial flagellum</location>
    </subcellularLocation>
</comment>
<evidence type="ECO:0000313" key="9">
    <source>
        <dbReference type="Proteomes" id="UP001321825"/>
    </source>
</evidence>
<protein>
    <recommendedName>
        <fullName evidence="5">Flagellar hook-associated protein 2</fullName>
        <shortName evidence="5">HAP2</shortName>
    </recommendedName>
    <alternativeName>
        <fullName evidence="5">Flagellar cap protein</fullName>
    </alternativeName>
</protein>
<keyword evidence="3 5" id="KW-0175">Coiled coil</keyword>
<comment type="subunit">
    <text evidence="2 5">Homopentamer.</text>
</comment>
<sequence>MATITSTGLGSGLDIQNIVTSLVDAERKPTEARIQRQQDQIQAQLSALGQLKSDLGEMDAALGKLKSPIFWQRHQTSSSNEAVVTATAGAVAREGQYQVTVNQTAQAHAVASGTFSSVDEVVGGGTLTIRFGTWSYDADGNPTTFAAAAGGAAQSLTIDTSNNTLSGIREAINDAGVGVRASIVNDGSGFRLVLTSERTGAGNALEVSVSDSDGNDTDAAGLSRLAFNASAHNMTQTLAGRDAELEVDGIAVTSPTNLVTGVIDGVTLNLKSAAPGSTVTVGVSLDDEAITEAMQGFVDAYNQFRAHATEATAFDKEQNVAAPLLGDSTVRSVNTQLRRLIGQVVPGLEDAGIRSLADVGLSTNKDTGQLSLDTAKFKAMLHDHPREMQALFATRGDTSDAQIRYFGATPKTRAGTYAVEVTALATQGHFDGASVLPADFAATPLVIDADNDEFTVEVDGVRSGPIQLTQGSYASGDDLAREIQNRINDDAALKAAARHVEVSYDSANARFVLTSSTYGSSSQVSFAAVDNNTAGTLGFSVAAGTAGTDAAGKINGVAAEGKGQFLIGAEGDASEGLQVKVLGGALGERGSVTLIRGVADRLDDLLKRLTGSGGSLADKMDGLNSRLDKLNQEKHKLDDRMQRLEAMYLKKFNAMDALVAQFKSTGDFLTQQLKALEPKSDN</sequence>
<evidence type="ECO:0000313" key="8">
    <source>
        <dbReference type="EMBL" id="BCX81406.1"/>
    </source>
</evidence>
<comment type="function">
    <text evidence="5">Required for morphogenesis and for the elongation of the flagellar filament by facilitating polymerization of the flagellin monomers at the tip of growing filament. Forms a capping structure, which prevents flagellin subunits (transported through the central channel of the flagellum) from leaking out without polymerization at the distal end.</text>
</comment>
<dbReference type="Pfam" id="PF02465">
    <property type="entry name" value="FliD_N"/>
    <property type="match status" value="1"/>
</dbReference>
<accession>A0AAU9CIH4</accession>
<dbReference type="EMBL" id="AP024714">
    <property type="protein sequence ID" value="BCX81406.1"/>
    <property type="molecule type" value="Genomic_DNA"/>
</dbReference>
<keyword evidence="4 5" id="KW-0975">Bacterial flagellum</keyword>
<dbReference type="InterPro" id="IPR003481">
    <property type="entry name" value="FliD_N"/>
</dbReference>
<feature type="domain" description="Flagellar hook-associated protein 2 N-terminal" evidence="6">
    <location>
        <begin position="11"/>
        <end position="108"/>
    </location>
</feature>
<evidence type="ECO:0000259" key="7">
    <source>
        <dbReference type="Pfam" id="PF07195"/>
    </source>
</evidence>
<dbReference type="GO" id="GO:0005576">
    <property type="term" value="C:extracellular region"/>
    <property type="evidence" value="ECO:0007669"/>
    <property type="project" value="UniProtKB-SubCell"/>
</dbReference>
<evidence type="ECO:0000256" key="2">
    <source>
        <dbReference type="ARBA" id="ARBA00011255"/>
    </source>
</evidence>
<dbReference type="PANTHER" id="PTHR30288">
    <property type="entry name" value="FLAGELLAR CAP/ASSEMBLY PROTEIN FLID"/>
    <property type="match status" value="1"/>
</dbReference>
<dbReference type="InterPro" id="IPR010809">
    <property type="entry name" value="FliD_C"/>
</dbReference>
<reference evidence="9" key="1">
    <citation type="journal article" date="2024" name="Int. J. Syst. Evol. Microbiol.">
        <title>Methylomarinovum tepidoasis sp. nov., a moderately thermophilic methanotroph of the family Methylothermaceae isolated from a deep-sea hydrothermal field.</title>
        <authorList>
            <person name="Hirayama H."/>
            <person name="Takaki Y."/>
            <person name="Abe M."/>
            <person name="Miyazaki M."/>
            <person name="Uematsu K."/>
            <person name="Matsui Y."/>
            <person name="Takai K."/>
        </authorList>
    </citation>
    <scope>NUCLEOTIDE SEQUENCE [LARGE SCALE GENOMIC DNA]</scope>
    <source>
        <strain evidence="9">IT-9</strain>
    </source>
</reference>
<dbReference type="GO" id="GO:0071973">
    <property type="term" value="P:bacterial-type flagellum-dependent cell motility"/>
    <property type="evidence" value="ECO:0007669"/>
    <property type="project" value="TreeGrafter"/>
</dbReference>